<protein>
    <submittedName>
        <fullName evidence="1">Uncharacterized protein</fullName>
    </submittedName>
</protein>
<reference evidence="1 2" key="1">
    <citation type="submission" date="2017-02" db="EMBL/GenBank/DDBJ databases">
        <authorList>
            <person name="Peterson S.W."/>
        </authorList>
    </citation>
    <scope>NUCLEOTIDE SEQUENCE [LARGE SCALE GENOMIC DNA]</scope>
    <source>
        <strain evidence="1 2">B Mb 05.01</strain>
    </source>
</reference>
<keyword evidence="2" id="KW-1185">Reference proteome</keyword>
<evidence type="ECO:0000313" key="1">
    <source>
        <dbReference type="EMBL" id="SJN40287.1"/>
    </source>
</evidence>
<dbReference type="RefSeq" id="WP_087132254.1">
    <property type="nucleotide sequence ID" value="NZ_FUKO01000023.1"/>
</dbReference>
<dbReference type="EMBL" id="FUKO01000023">
    <property type="protein sequence ID" value="SJN40287.1"/>
    <property type="molecule type" value="Genomic_DNA"/>
</dbReference>
<dbReference type="AlphaFoldDB" id="A0A1R4K7J6"/>
<accession>A0A1R4K7J6</accession>
<name>A0A1R4K7J6_9MICO</name>
<gene>
    <name evidence="1" type="ORF">FM104_10910</name>
</gene>
<sequence length="147" mass="16820">MNTESDLHNRVLHTDDQLRDMLELLLQKANQRQMWLLFMDEHGRLGEPIMPMADYPADPRAIVPIEDLRDVEEAYVLMHRIGMLIELTGNAQAVLAWERVGGSGVRDEERAWARAMVEHAVSIGVPLRTQFVVHDAGVRQLHADDYL</sequence>
<dbReference type="OrthoDB" id="5123240at2"/>
<organism evidence="1 2">
    <name type="scientific">Microbacterium esteraromaticum</name>
    <dbReference type="NCBI Taxonomy" id="57043"/>
    <lineage>
        <taxon>Bacteria</taxon>
        <taxon>Bacillati</taxon>
        <taxon>Actinomycetota</taxon>
        <taxon>Actinomycetes</taxon>
        <taxon>Micrococcales</taxon>
        <taxon>Microbacteriaceae</taxon>
        <taxon>Microbacterium</taxon>
    </lineage>
</organism>
<dbReference type="Proteomes" id="UP000196320">
    <property type="component" value="Unassembled WGS sequence"/>
</dbReference>
<proteinExistence type="predicted"/>
<evidence type="ECO:0000313" key="2">
    <source>
        <dbReference type="Proteomes" id="UP000196320"/>
    </source>
</evidence>